<dbReference type="Pfam" id="PF07729">
    <property type="entry name" value="FCD"/>
    <property type="match status" value="1"/>
</dbReference>
<dbReference type="InterPro" id="IPR011711">
    <property type="entry name" value="GntR_C"/>
</dbReference>
<feature type="domain" description="HTH gntR-type" evidence="5">
    <location>
        <begin position="31"/>
        <end position="98"/>
    </location>
</feature>
<feature type="region of interest" description="Disordered" evidence="4">
    <location>
        <begin position="1"/>
        <end position="22"/>
    </location>
</feature>
<dbReference type="CDD" id="cd07377">
    <property type="entry name" value="WHTH_GntR"/>
    <property type="match status" value="1"/>
</dbReference>
<dbReference type="PANTHER" id="PTHR43537:SF24">
    <property type="entry name" value="GLUCONATE OPERON TRANSCRIPTIONAL REPRESSOR"/>
    <property type="match status" value="1"/>
</dbReference>
<sequence>MDPVGTDLAADRGYPPTVTRPQPVRLDRATSRLNHAVYDQLKERLLDGVYTAGEQLSTEQLRLEFGVSKQPVMEAMRRLSGDGLIDIYPQVGSRVAIYPPQEVGDFFVMFGGFEGTIAGIAATRRTPEQLADMDAISRQIDQLRAELDPAVRARGYRLLNRRFHEAVHLMAHSRVMAQTSSRMWDLSDFLINTTGSPNPLSSALDERHNDHERIRAALHDGDQATARKEMERHIVGTVGTVSRSVFPARHAGLGSGGMGTVSDDIGPCESTQE</sequence>
<dbReference type="Pfam" id="PF00392">
    <property type="entry name" value="GntR"/>
    <property type="match status" value="1"/>
</dbReference>
<evidence type="ECO:0000259" key="5">
    <source>
        <dbReference type="PROSITE" id="PS50949"/>
    </source>
</evidence>
<evidence type="ECO:0000256" key="1">
    <source>
        <dbReference type="ARBA" id="ARBA00023015"/>
    </source>
</evidence>
<keyword evidence="2" id="KW-0238">DNA-binding</keyword>
<dbReference type="RefSeq" id="WP_141282838.1">
    <property type="nucleotide sequence ID" value="NZ_BAAARZ010000028.1"/>
</dbReference>
<organism evidence="6 7">
    <name type="scientific">Pseudonocardia hydrocarbonoxydans</name>
    <dbReference type="NCBI Taxonomy" id="76726"/>
    <lineage>
        <taxon>Bacteria</taxon>
        <taxon>Bacillati</taxon>
        <taxon>Actinomycetota</taxon>
        <taxon>Actinomycetes</taxon>
        <taxon>Pseudonocardiales</taxon>
        <taxon>Pseudonocardiaceae</taxon>
        <taxon>Pseudonocardia</taxon>
    </lineage>
</organism>
<dbReference type="SMART" id="SM00895">
    <property type="entry name" value="FCD"/>
    <property type="match status" value="1"/>
</dbReference>
<dbReference type="InterPro" id="IPR000524">
    <property type="entry name" value="Tscrpt_reg_HTH_GntR"/>
</dbReference>
<dbReference type="SMART" id="SM00345">
    <property type="entry name" value="HTH_GNTR"/>
    <property type="match status" value="1"/>
</dbReference>
<dbReference type="GO" id="GO:0003700">
    <property type="term" value="F:DNA-binding transcription factor activity"/>
    <property type="evidence" value="ECO:0007669"/>
    <property type="project" value="InterPro"/>
</dbReference>
<dbReference type="SUPFAM" id="SSF48008">
    <property type="entry name" value="GntR ligand-binding domain-like"/>
    <property type="match status" value="1"/>
</dbReference>
<dbReference type="Gene3D" id="1.10.10.10">
    <property type="entry name" value="Winged helix-like DNA-binding domain superfamily/Winged helix DNA-binding domain"/>
    <property type="match status" value="1"/>
</dbReference>
<dbReference type="InterPro" id="IPR036390">
    <property type="entry name" value="WH_DNA-bd_sf"/>
</dbReference>
<name>A0A4Y3WVK6_9PSEU</name>
<dbReference type="PANTHER" id="PTHR43537">
    <property type="entry name" value="TRANSCRIPTIONAL REGULATOR, GNTR FAMILY"/>
    <property type="match status" value="1"/>
</dbReference>
<evidence type="ECO:0000256" key="2">
    <source>
        <dbReference type="ARBA" id="ARBA00023125"/>
    </source>
</evidence>
<gene>
    <name evidence="6" type="ORF">PHY01_52000</name>
</gene>
<dbReference type="InterPro" id="IPR036388">
    <property type="entry name" value="WH-like_DNA-bd_sf"/>
</dbReference>
<dbReference type="PROSITE" id="PS50949">
    <property type="entry name" value="HTH_GNTR"/>
    <property type="match status" value="1"/>
</dbReference>
<dbReference type="SUPFAM" id="SSF46785">
    <property type="entry name" value="Winged helix' DNA-binding domain"/>
    <property type="match status" value="1"/>
</dbReference>
<protein>
    <recommendedName>
        <fullName evidence="5">HTH gntR-type domain-containing protein</fullName>
    </recommendedName>
</protein>
<dbReference type="AlphaFoldDB" id="A0A4Y3WVK6"/>
<keyword evidence="3" id="KW-0804">Transcription</keyword>
<keyword evidence="7" id="KW-1185">Reference proteome</keyword>
<evidence type="ECO:0000256" key="3">
    <source>
        <dbReference type="ARBA" id="ARBA00023163"/>
    </source>
</evidence>
<evidence type="ECO:0000313" key="7">
    <source>
        <dbReference type="Proteomes" id="UP000320338"/>
    </source>
</evidence>
<dbReference type="Gene3D" id="1.20.120.530">
    <property type="entry name" value="GntR ligand-binding domain-like"/>
    <property type="match status" value="1"/>
</dbReference>
<dbReference type="Proteomes" id="UP000320338">
    <property type="component" value="Unassembled WGS sequence"/>
</dbReference>
<dbReference type="OrthoDB" id="3186208at2"/>
<dbReference type="EMBL" id="BJNG01000067">
    <property type="protein sequence ID" value="GEC22917.1"/>
    <property type="molecule type" value="Genomic_DNA"/>
</dbReference>
<accession>A0A4Y3WVK6</accession>
<keyword evidence="1" id="KW-0805">Transcription regulation</keyword>
<reference evidence="6 7" key="1">
    <citation type="submission" date="2019-06" db="EMBL/GenBank/DDBJ databases">
        <title>Whole genome shotgun sequence of Pseudonocardia hydrocarbonoxydans NBRC 14498.</title>
        <authorList>
            <person name="Hosoyama A."/>
            <person name="Uohara A."/>
            <person name="Ohji S."/>
            <person name="Ichikawa N."/>
        </authorList>
    </citation>
    <scope>NUCLEOTIDE SEQUENCE [LARGE SCALE GENOMIC DNA]</scope>
    <source>
        <strain evidence="6 7">NBRC 14498</strain>
    </source>
</reference>
<proteinExistence type="predicted"/>
<evidence type="ECO:0000313" key="6">
    <source>
        <dbReference type="EMBL" id="GEC22917.1"/>
    </source>
</evidence>
<dbReference type="GO" id="GO:0003677">
    <property type="term" value="F:DNA binding"/>
    <property type="evidence" value="ECO:0007669"/>
    <property type="project" value="UniProtKB-KW"/>
</dbReference>
<dbReference type="InterPro" id="IPR008920">
    <property type="entry name" value="TF_FadR/GntR_C"/>
</dbReference>
<comment type="caution">
    <text evidence="6">The sequence shown here is derived from an EMBL/GenBank/DDBJ whole genome shotgun (WGS) entry which is preliminary data.</text>
</comment>
<evidence type="ECO:0000256" key="4">
    <source>
        <dbReference type="SAM" id="MobiDB-lite"/>
    </source>
</evidence>